<dbReference type="KEGG" id="vg:26630631"/>
<dbReference type="EMBL" id="KT184694">
    <property type="protein sequence ID" value="AKQ07595.1"/>
    <property type="molecule type" value="Genomic_DNA"/>
</dbReference>
<dbReference type="RefSeq" id="YP_009204117.1">
    <property type="nucleotide sequence ID" value="NC_028860.1"/>
</dbReference>
<proteinExistence type="predicted"/>
<keyword evidence="1" id="KW-0812">Transmembrane</keyword>
<name>A0A0H4TGT3_9CAUD</name>
<gene>
    <name evidence="2" type="ORF">SEA_SMEADLEY_27</name>
</gene>
<protein>
    <submittedName>
        <fullName evidence="2">Minor tail protein</fullName>
    </submittedName>
</protein>
<evidence type="ECO:0000313" key="3">
    <source>
        <dbReference type="Proteomes" id="UP000204421"/>
    </source>
</evidence>
<organism evidence="2 3">
    <name type="scientific">Mycobacterium phage Smeadley</name>
    <dbReference type="NCBI Taxonomy" id="1673873"/>
    <lineage>
        <taxon>Viruses</taxon>
        <taxon>Duplodnaviria</taxon>
        <taxon>Heunggongvirae</taxon>
        <taxon>Uroviricota</taxon>
        <taxon>Caudoviricetes</taxon>
        <taxon>Fromanvirus</taxon>
        <taxon>Fromanvirus astro</taxon>
    </lineage>
</organism>
<evidence type="ECO:0000313" key="2">
    <source>
        <dbReference type="EMBL" id="AKQ07595.1"/>
    </source>
</evidence>
<dbReference type="OrthoDB" id="26251at10239"/>
<keyword evidence="1" id="KW-0472">Membrane</keyword>
<reference evidence="2 3" key="1">
    <citation type="submission" date="2015-06" db="EMBL/GenBank/DDBJ databases">
        <authorList>
            <person name="Akther S."/>
            <person name="Anaya M."/>
            <person name="Carvajal B."/>
            <person name="Chen Y."/>
            <person name="Estrada B."/>
            <person name="Gedeon F."/>
            <person name="Golebiewska U.P."/>
            <person name="Gu W."/>
            <person name="Hernandez A."/>
            <person name="Islam T."/>
            <person name="Jin Y."/>
            <person name="Jung S.M.I.N."/>
            <person name="Nieves W."/>
            <person name="Patel N."/>
            <person name="Qu S."/>
            <person name="Sookdeo T."/>
            <person name="Tobar N."/>
            <person name="Victor W."/>
            <person name="Serrano M.G."/>
            <person name="Buck G."/>
            <person name="Lee V."/>
            <person name="Wang Y."/>
            <person name="Carvalho R."/>
            <person name="Voegtly L."/>
            <person name="Shi R."/>
            <person name="Duckworth R."/>
            <person name="Johnson A."/>
            <person name="Loviza R."/>
            <person name="Walstead R."/>
            <person name="Shah Z."/>
            <person name="Kiflezghi M."/>
            <person name="Wade K."/>
            <person name="Delesalle V.A."/>
            <person name="Bradley K.W."/>
            <person name="Asai D.J."/>
            <person name="Bowman C.A."/>
            <person name="Russell D.A."/>
            <person name="Pope W.H."/>
            <person name="Jacobs-Sera D."/>
            <person name="Hendrix R.W."/>
            <person name="Hatfull G.F."/>
        </authorList>
    </citation>
    <scope>NUCLEOTIDE SEQUENCE [LARGE SCALE GENOMIC DNA]</scope>
</reference>
<sequence length="93" mass="10592">MTPFNPDDWMDVIALLGLGMCPVLAAVIPVWLKLRDVKEQVCNNHDENLRDEITRGFAEIRKDIGGLREELRTERKERMEGDQMLRLVAGVGS</sequence>
<evidence type="ECO:0000256" key="1">
    <source>
        <dbReference type="SAM" id="Phobius"/>
    </source>
</evidence>
<dbReference type="GeneID" id="26630631"/>
<dbReference type="Pfam" id="PF10874">
    <property type="entry name" value="DUF2746"/>
    <property type="match status" value="1"/>
</dbReference>
<feature type="transmembrane region" description="Helical" evidence="1">
    <location>
        <begin position="12"/>
        <end position="32"/>
    </location>
</feature>
<dbReference type="Proteomes" id="UP000204421">
    <property type="component" value="Segment"/>
</dbReference>
<keyword evidence="1" id="KW-1133">Transmembrane helix</keyword>
<accession>A0A0H4TGT3</accession>
<dbReference type="InterPro" id="IPR022704">
    <property type="entry name" value="DUF2746"/>
</dbReference>